<dbReference type="Gene3D" id="1.20.140.10">
    <property type="entry name" value="Butyryl-CoA Dehydrogenase, subunit A, domain 3"/>
    <property type="match status" value="1"/>
</dbReference>
<dbReference type="Proteomes" id="UP000046947">
    <property type="component" value="Unassembled WGS sequence"/>
</dbReference>
<evidence type="ECO:0000313" key="3">
    <source>
        <dbReference type="EMBL" id="CFE87276.1"/>
    </source>
</evidence>
<evidence type="ECO:0000313" key="7">
    <source>
        <dbReference type="Proteomes" id="UP000045842"/>
    </source>
</evidence>
<evidence type="ECO:0000313" key="6">
    <source>
        <dbReference type="EMBL" id="COX36668.1"/>
    </source>
</evidence>
<evidence type="ECO:0000313" key="5">
    <source>
        <dbReference type="EMBL" id="COW82914.1"/>
    </source>
</evidence>
<dbReference type="EMBL" id="CGCX01002189">
    <property type="protein sequence ID" value="CFS08256.1"/>
    <property type="molecule type" value="Genomic_DNA"/>
</dbReference>
<dbReference type="InterPro" id="IPR013107">
    <property type="entry name" value="Acyl-CoA_DH_C"/>
</dbReference>
<evidence type="ECO:0000259" key="2">
    <source>
        <dbReference type="Pfam" id="PF08028"/>
    </source>
</evidence>
<dbReference type="Pfam" id="PF08028">
    <property type="entry name" value="Acyl-CoA_dh_2"/>
    <property type="match status" value="1"/>
</dbReference>
<evidence type="ECO:0000256" key="1">
    <source>
        <dbReference type="ARBA" id="ARBA00023002"/>
    </source>
</evidence>
<keyword evidence="1" id="KW-0560">Oxidoreductase</keyword>
<reference evidence="7 8" key="1">
    <citation type="submission" date="2015-03" db="EMBL/GenBank/DDBJ databases">
        <authorList>
            <consortium name="Pathogen Informatics"/>
        </authorList>
    </citation>
    <scope>NUCLEOTIDE SEQUENCE [LARGE SCALE GENOMIC DNA]</scope>
    <source>
        <strain evidence="4 8">C09601061</strain>
        <strain evidence="5 7">G09801536</strain>
        <strain evidence="3 9">H09601792</strain>
        <strain evidence="6 10">P00601463</strain>
    </source>
</reference>
<gene>
    <name evidence="4" type="ORF">ERS007657_03926</name>
    <name evidence="5" type="ORF">ERS007679_04362</name>
    <name evidence="3" type="ORF">ERS007688_04630</name>
    <name evidence="6" type="ORF">ERS007741_04270</name>
</gene>
<dbReference type="SUPFAM" id="SSF47203">
    <property type="entry name" value="Acyl-CoA dehydrogenase C-terminal domain-like"/>
    <property type="match status" value="1"/>
</dbReference>
<dbReference type="Proteomes" id="UP000046680">
    <property type="component" value="Unassembled WGS sequence"/>
</dbReference>
<evidence type="ECO:0000313" key="4">
    <source>
        <dbReference type="EMBL" id="CFS08256.1"/>
    </source>
</evidence>
<dbReference type="EMBL" id="CFOH01001543">
    <property type="protein sequence ID" value="CFE87276.1"/>
    <property type="molecule type" value="Genomic_DNA"/>
</dbReference>
<sequence length="54" mass="6011">MYDLAGGTAIYDNAPLQRRFRDAFTATAHFQVNEASRELPGRVLLDQPADVSML</sequence>
<feature type="domain" description="Acyl-CoA dehydrogenase C-terminal" evidence="2">
    <location>
        <begin position="1"/>
        <end position="33"/>
    </location>
</feature>
<dbReference type="InterPro" id="IPR036250">
    <property type="entry name" value="AcylCo_DH-like_C"/>
</dbReference>
<dbReference type="EMBL" id="CHKL01000840">
    <property type="protein sequence ID" value="COX36668.1"/>
    <property type="molecule type" value="Genomic_DNA"/>
</dbReference>
<proteinExistence type="predicted"/>
<evidence type="ECO:0000313" key="10">
    <source>
        <dbReference type="Proteomes" id="UP000048600"/>
    </source>
</evidence>
<organism evidence="5 7">
    <name type="scientific">Mycobacterium tuberculosis</name>
    <dbReference type="NCBI Taxonomy" id="1773"/>
    <lineage>
        <taxon>Bacteria</taxon>
        <taxon>Bacillati</taxon>
        <taxon>Actinomycetota</taxon>
        <taxon>Actinomycetes</taxon>
        <taxon>Mycobacteriales</taxon>
        <taxon>Mycobacteriaceae</taxon>
        <taxon>Mycobacterium</taxon>
        <taxon>Mycobacterium tuberculosis complex</taxon>
    </lineage>
</organism>
<evidence type="ECO:0000313" key="8">
    <source>
        <dbReference type="Proteomes" id="UP000046680"/>
    </source>
</evidence>
<accession>A0A655JFK1</accession>
<dbReference type="Proteomes" id="UP000045842">
    <property type="component" value="Unassembled WGS sequence"/>
</dbReference>
<dbReference type="Proteomes" id="UP000048600">
    <property type="component" value="Unassembled WGS sequence"/>
</dbReference>
<name>A0A655JFK1_MYCTX</name>
<dbReference type="GO" id="GO:0016627">
    <property type="term" value="F:oxidoreductase activity, acting on the CH-CH group of donors"/>
    <property type="evidence" value="ECO:0007669"/>
    <property type="project" value="InterPro"/>
</dbReference>
<protein>
    <submittedName>
        <fullName evidence="5">Acyl-CoA dehydrogenase</fullName>
    </submittedName>
</protein>
<dbReference type="EMBL" id="CSAD01001078">
    <property type="protein sequence ID" value="COW82914.1"/>
    <property type="molecule type" value="Genomic_DNA"/>
</dbReference>
<evidence type="ECO:0000313" key="9">
    <source>
        <dbReference type="Proteomes" id="UP000046947"/>
    </source>
</evidence>
<dbReference type="AlphaFoldDB" id="A0A655JFK1"/>